<reference evidence="23" key="1">
    <citation type="journal article" date="2023" name="Mol. Phylogenet. Evol.">
        <title>Genome-scale phylogeny and comparative genomics of the fungal order Sordariales.</title>
        <authorList>
            <person name="Hensen N."/>
            <person name="Bonometti L."/>
            <person name="Westerberg I."/>
            <person name="Brannstrom I.O."/>
            <person name="Guillou S."/>
            <person name="Cros-Aarteil S."/>
            <person name="Calhoun S."/>
            <person name="Haridas S."/>
            <person name="Kuo A."/>
            <person name="Mondo S."/>
            <person name="Pangilinan J."/>
            <person name="Riley R."/>
            <person name="LaButti K."/>
            <person name="Andreopoulos B."/>
            <person name="Lipzen A."/>
            <person name="Chen C."/>
            <person name="Yan M."/>
            <person name="Daum C."/>
            <person name="Ng V."/>
            <person name="Clum A."/>
            <person name="Steindorff A."/>
            <person name="Ohm R.A."/>
            <person name="Martin F."/>
            <person name="Silar P."/>
            <person name="Natvig D.O."/>
            <person name="Lalanne C."/>
            <person name="Gautier V."/>
            <person name="Ament-Velasquez S.L."/>
            <person name="Kruys A."/>
            <person name="Hutchinson M.I."/>
            <person name="Powell A.J."/>
            <person name="Barry K."/>
            <person name="Miller A.N."/>
            <person name="Grigoriev I.V."/>
            <person name="Debuchy R."/>
            <person name="Gladieux P."/>
            <person name="Hiltunen Thoren M."/>
            <person name="Johannesson H."/>
        </authorList>
    </citation>
    <scope>NUCLEOTIDE SEQUENCE</scope>
    <source>
        <strain evidence="23">CBS 168.71</strain>
    </source>
</reference>
<dbReference type="FunFam" id="3.40.1110.10:FF:000031">
    <property type="entry name" value="Calcium-transporting ATPase"/>
    <property type="match status" value="1"/>
</dbReference>
<dbReference type="InterPro" id="IPR023299">
    <property type="entry name" value="ATPase_P-typ_cyto_dom_N"/>
</dbReference>
<evidence type="ECO:0000256" key="12">
    <source>
        <dbReference type="ARBA" id="ARBA00022989"/>
    </source>
</evidence>
<evidence type="ECO:0000256" key="13">
    <source>
        <dbReference type="ARBA" id="ARBA00023065"/>
    </source>
</evidence>
<dbReference type="GO" id="GO:0005886">
    <property type="term" value="C:plasma membrane"/>
    <property type="evidence" value="ECO:0007669"/>
    <property type="project" value="TreeGrafter"/>
</dbReference>
<evidence type="ECO:0000259" key="20">
    <source>
        <dbReference type="Pfam" id="PF00122"/>
    </source>
</evidence>
<dbReference type="SFLD" id="SFLDS00003">
    <property type="entry name" value="Haloacid_Dehalogenase"/>
    <property type="match status" value="1"/>
</dbReference>
<evidence type="ECO:0000256" key="7">
    <source>
        <dbReference type="ARBA" id="ARBA00022741"/>
    </source>
</evidence>
<dbReference type="PROSITE" id="PS00154">
    <property type="entry name" value="ATPASE_E1_E2"/>
    <property type="match status" value="1"/>
</dbReference>
<feature type="compositionally biased region" description="Basic and acidic residues" evidence="19">
    <location>
        <begin position="1192"/>
        <end position="1202"/>
    </location>
</feature>
<accession>A0AAE0LN90</accession>
<keyword evidence="7 18" id="KW-0547">Nucleotide-binding</keyword>
<dbReference type="EMBL" id="JAUEPN010000011">
    <property type="protein sequence ID" value="KAK3290884.1"/>
    <property type="molecule type" value="Genomic_DNA"/>
</dbReference>
<dbReference type="Pfam" id="PF00690">
    <property type="entry name" value="Cation_ATPase_N"/>
    <property type="match status" value="1"/>
</dbReference>
<keyword evidence="11" id="KW-1278">Translocase</keyword>
<feature type="transmembrane region" description="Helical" evidence="18">
    <location>
        <begin position="1054"/>
        <end position="1076"/>
    </location>
</feature>
<keyword evidence="6" id="KW-0479">Metal-binding</keyword>
<organism evidence="23 24">
    <name type="scientific">Chaetomium fimeti</name>
    <dbReference type="NCBI Taxonomy" id="1854472"/>
    <lineage>
        <taxon>Eukaryota</taxon>
        <taxon>Fungi</taxon>
        <taxon>Dikarya</taxon>
        <taxon>Ascomycota</taxon>
        <taxon>Pezizomycotina</taxon>
        <taxon>Sordariomycetes</taxon>
        <taxon>Sordariomycetidae</taxon>
        <taxon>Sordariales</taxon>
        <taxon>Chaetomiaceae</taxon>
        <taxon>Chaetomium</taxon>
    </lineage>
</organism>
<feature type="domain" description="Cation-transporting P-type ATPase C-terminal" evidence="21">
    <location>
        <begin position="925"/>
        <end position="1106"/>
    </location>
</feature>
<feature type="transmembrane region" description="Helical" evidence="18">
    <location>
        <begin position="977"/>
        <end position="996"/>
    </location>
</feature>
<dbReference type="SFLD" id="SFLDF00027">
    <property type="entry name" value="p-type_atpase"/>
    <property type="match status" value="1"/>
</dbReference>
<feature type="transmembrane region" description="Helical" evidence="18">
    <location>
        <begin position="446"/>
        <end position="472"/>
    </location>
</feature>
<keyword evidence="4 18" id="KW-0109">Calcium transport</keyword>
<dbReference type="FunFam" id="1.20.1110.10:FF:000039">
    <property type="entry name" value="Calcium-transporting ATPase"/>
    <property type="match status" value="1"/>
</dbReference>
<dbReference type="PANTHER" id="PTHR24093:SF369">
    <property type="entry name" value="CALCIUM-TRANSPORTING ATPASE"/>
    <property type="match status" value="1"/>
</dbReference>
<evidence type="ECO:0000256" key="15">
    <source>
        <dbReference type="ARBA" id="ARBA00038148"/>
    </source>
</evidence>
<evidence type="ECO:0000256" key="5">
    <source>
        <dbReference type="ARBA" id="ARBA00022692"/>
    </source>
</evidence>
<keyword evidence="3" id="KW-0926">Vacuole</keyword>
<evidence type="ECO:0000259" key="22">
    <source>
        <dbReference type="Pfam" id="PF00690"/>
    </source>
</evidence>
<dbReference type="CDD" id="cd02081">
    <property type="entry name" value="P-type_ATPase_Ca_PMCA-like"/>
    <property type="match status" value="1"/>
</dbReference>
<evidence type="ECO:0000256" key="6">
    <source>
        <dbReference type="ARBA" id="ARBA00022723"/>
    </source>
</evidence>
<evidence type="ECO:0000256" key="8">
    <source>
        <dbReference type="ARBA" id="ARBA00022837"/>
    </source>
</evidence>
<dbReference type="InterPro" id="IPR044492">
    <property type="entry name" value="P_typ_ATPase_HD_dom"/>
</dbReference>
<dbReference type="GO" id="GO:0005774">
    <property type="term" value="C:vacuolar membrane"/>
    <property type="evidence" value="ECO:0007669"/>
    <property type="project" value="UniProtKB-SubCell"/>
</dbReference>
<dbReference type="SFLD" id="SFLDG00002">
    <property type="entry name" value="C1.7:_P-type_atpase_like"/>
    <property type="match status" value="1"/>
</dbReference>
<feature type="transmembrane region" description="Helical" evidence="18">
    <location>
        <begin position="404"/>
        <end position="426"/>
    </location>
</feature>
<feature type="compositionally biased region" description="Low complexity" evidence="19">
    <location>
        <begin position="25"/>
        <end position="34"/>
    </location>
</feature>
<comment type="caution">
    <text evidence="23">The sequence shown here is derived from an EMBL/GenBank/DDBJ whole genome shotgun (WGS) entry which is preliminary data.</text>
</comment>
<dbReference type="FunFam" id="2.70.150.10:FF:000028">
    <property type="entry name" value="Calcium-transporting ATPase"/>
    <property type="match status" value="1"/>
</dbReference>
<dbReference type="Proteomes" id="UP001278766">
    <property type="component" value="Unassembled WGS sequence"/>
</dbReference>
<dbReference type="GO" id="GO:0006874">
    <property type="term" value="P:intracellular calcium ion homeostasis"/>
    <property type="evidence" value="ECO:0007669"/>
    <property type="project" value="UniProtKB-ARBA"/>
</dbReference>
<dbReference type="InterPro" id="IPR023214">
    <property type="entry name" value="HAD_sf"/>
</dbReference>
<evidence type="ECO:0000256" key="18">
    <source>
        <dbReference type="RuleBase" id="RU361146"/>
    </source>
</evidence>
<dbReference type="NCBIfam" id="TIGR01517">
    <property type="entry name" value="ATPase-IIB_Ca"/>
    <property type="match status" value="1"/>
</dbReference>
<keyword evidence="8 18" id="KW-0106">Calcium</keyword>
<keyword evidence="2 18" id="KW-0813">Transport</keyword>
<feature type="transmembrane region" description="Helical" evidence="18">
    <location>
        <begin position="1088"/>
        <end position="1108"/>
    </location>
</feature>
<dbReference type="InterPro" id="IPR001757">
    <property type="entry name" value="P_typ_ATPase"/>
</dbReference>
<dbReference type="SUPFAM" id="SSF81665">
    <property type="entry name" value="Calcium ATPase, transmembrane domain M"/>
    <property type="match status" value="1"/>
</dbReference>
<comment type="caution">
    <text evidence="18">Lacks conserved residue(s) required for the propagation of feature annotation.</text>
</comment>
<dbReference type="InterPro" id="IPR023298">
    <property type="entry name" value="ATPase_P-typ_TM_dom_sf"/>
</dbReference>
<evidence type="ECO:0000259" key="21">
    <source>
        <dbReference type="Pfam" id="PF00689"/>
    </source>
</evidence>
<dbReference type="PANTHER" id="PTHR24093">
    <property type="entry name" value="CATION TRANSPORTING ATPASE"/>
    <property type="match status" value="1"/>
</dbReference>
<dbReference type="GO" id="GO:0005524">
    <property type="term" value="F:ATP binding"/>
    <property type="evidence" value="ECO:0007669"/>
    <property type="project" value="UniProtKB-KW"/>
</dbReference>
<evidence type="ECO:0000256" key="9">
    <source>
        <dbReference type="ARBA" id="ARBA00022840"/>
    </source>
</evidence>
<feature type="domain" description="Cation-transporting P-type ATPase N-terminal" evidence="22">
    <location>
        <begin position="158"/>
        <end position="204"/>
    </location>
</feature>
<dbReference type="Pfam" id="PF00122">
    <property type="entry name" value="E1-E2_ATPase"/>
    <property type="match status" value="1"/>
</dbReference>
<sequence>MADTDPPKLEPESSITTAVSEPEDAPATTTPAPAGQKPKGGFQVNVNDALTPDQTNEDMFDVQDNKFAFSPGQLSKLLNPKSLDAFYALGGLAGLEKGLRTDRNAGLSTDEGGLDGAVKFEDVAPKGTPKYGLNGDTVPVAKGDNGNPAVPPPAHHTTGQFADRKRIFRDNRLPEKKSKSLLELAWITYNDKILILLTAAAVVSLALGLYQTFGVDHEGGEAQVEWVEGVAIMVAIVIVVLVGTVNDWQMQRQFNTLNKKAGNRTVKVIRSGKSVEVSVFDIMVGDVMHLFAGDLVPVDGVFINGHGVKCDESSATGESDLLKKVGADDVFSILEDIAKGGKPPADVEKLDPFIISGSKVNEGTGTFLVTAVGVNSSYGRIMMSMHTDQEDTPLQKKLNSLADWIAKFGGGAALLLFVVLFIKFLAQLPTSTDTPDQKGQTFLRLFITSVTVVVVAVPEGLPLAVTLALAFATTRMLKDNNLVRVLKACETMGNATTVCSDKTGTLTQNKMTVVATTLGKSLSFGGTEAPLEEAEDKTAKAIDIDIPNMPVADFVKGLSASSKQLLVQSNAVNSTAFEGDVEGEKTFIGSKTEVALLTLCRDHLGAGPIQEERANANVVQVVPFDSAVKYMATVVKLPNGKFRAYVKGASEILLAKCTQVMADPAGEELTTTPMTEQDHALFSETITSYAGQTLRTIGSSYRDFESWPPPELAGESELTAAVFEKVHKDMTLVAIFGIKDPLRPTVIDAIKDCRRAGVTVRMVTGDNILTGRAIAKECGIYHPEEGGIAMEGPAFRRKTEQELKELVPKLQVLARSSPEDKRILVRTLKELGETVAVTGDGTNDAPALKMADIGFAMGIAGTEVAKEAASIILMDDNFASIVKGISWGRAVNDAVKKFLQFQLTVNVTAVVLTFVSSVASDEEESVLNAVQLLWVNLIMDTFAALALATDPPTSSILDRKPDKKSASLINTRMMKMIIGQAICQLAITFVLHFAGATLLGYDLHNATKHIREHEETRLRTLVFNTFVWLQIFNELNNRRLDNKYNIFEGITKNYFFVIINLIMIGGQVLIIFVGGQAFKITPLNGTEWGLSIGLGAISLPWGAVIRTFPDEWAAAMVPHVTIPLPNIWPFRGIIKKRRAAAADAEKGPLSEEERRKVLGGESSDSDAFEPEAPLRTLTSIRGRRATTHIRRGFREYMHDQKSKVKGKVGSSKTDVSSPPQAPGLGGKLPQAAA</sequence>
<dbReference type="Pfam" id="PF13246">
    <property type="entry name" value="Cation_ATPase"/>
    <property type="match status" value="1"/>
</dbReference>
<dbReference type="InterPro" id="IPR004014">
    <property type="entry name" value="ATPase_P-typ_cation-transptr_N"/>
</dbReference>
<feature type="compositionally biased region" description="Basic and acidic residues" evidence="19">
    <location>
        <begin position="1144"/>
        <end position="1158"/>
    </location>
</feature>
<dbReference type="SUPFAM" id="SSF56784">
    <property type="entry name" value="HAD-like"/>
    <property type="match status" value="1"/>
</dbReference>
<evidence type="ECO:0000256" key="19">
    <source>
        <dbReference type="SAM" id="MobiDB-lite"/>
    </source>
</evidence>
<feature type="region of interest" description="Disordered" evidence="19">
    <location>
        <begin position="1"/>
        <end position="56"/>
    </location>
</feature>
<feature type="region of interest" description="Disordered" evidence="19">
    <location>
        <begin position="1144"/>
        <end position="1233"/>
    </location>
</feature>
<dbReference type="InterPro" id="IPR006408">
    <property type="entry name" value="P-type_ATPase_IIB"/>
</dbReference>
<evidence type="ECO:0000256" key="1">
    <source>
        <dbReference type="ARBA" id="ARBA00004128"/>
    </source>
</evidence>
<dbReference type="InterPro" id="IPR006068">
    <property type="entry name" value="ATPase_P-typ_cation-transptr_C"/>
</dbReference>
<keyword evidence="13 18" id="KW-0406">Ion transport</keyword>
<dbReference type="GO" id="GO:0046872">
    <property type="term" value="F:metal ion binding"/>
    <property type="evidence" value="ECO:0007669"/>
    <property type="project" value="UniProtKB-KW"/>
</dbReference>
<dbReference type="GeneID" id="87841764"/>
<feature type="compositionally biased region" description="Basic and acidic residues" evidence="19">
    <location>
        <begin position="1"/>
        <end position="11"/>
    </location>
</feature>
<dbReference type="FunFam" id="3.40.50.1000:FF:000018">
    <property type="entry name" value="Calcium-transporting ATPase"/>
    <property type="match status" value="1"/>
</dbReference>
<dbReference type="Pfam" id="PF00689">
    <property type="entry name" value="Cation_ATPase_C"/>
    <property type="match status" value="1"/>
</dbReference>
<keyword evidence="24" id="KW-1185">Reference proteome</keyword>
<dbReference type="Gene3D" id="2.70.150.10">
    <property type="entry name" value="Calcium-transporting ATPase, cytoplasmic transduction domain A"/>
    <property type="match status" value="1"/>
</dbReference>
<dbReference type="AlphaFoldDB" id="A0AAE0LN90"/>
<comment type="catalytic activity">
    <reaction evidence="16 18">
        <text>Ca(2+)(in) + ATP + H2O = Ca(2+)(out) + ADP + phosphate + H(+)</text>
        <dbReference type="Rhea" id="RHEA:18105"/>
        <dbReference type="ChEBI" id="CHEBI:15377"/>
        <dbReference type="ChEBI" id="CHEBI:15378"/>
        <dbReference type="ChEBI" id="CHEBI:29108"/>
        <dbReference type="ChEBI" id="CHEBI:30616"/>
        <dbReference type="ChEBI" id="CHEBI:43474"/>
        <dbReference type="ChEBI" id="CHEBI:456216"/>
        <dbReference type="EC" id="7.2.2.10"/>
    </reaction>
</comment>
<proteinExistence type="inferred from homology"/>
<evidence type="ECO:0000256" key="16">
    <source>
        <dbReference type="ARBA" id="ARBA00048694"/>
    </source>
</evidence>
<evidence type="ECO:0000256" key="17">
    <source>
        <dbReference type="ARBA" id="ARBA00059328"/>
    </source>
</evidence>
<dbReference type="PRINTS" id="PR00119">
    <property type="entry name" value="CATATPASE"/>
</dbReference>
<gene>
    <name evidence="23" type="ORF">B0H64DRAFT_410869</name>
</gene>
<dbReference type="InterPro" id="IPR008250">
    <property type="entry name" value="ATPase_P-typ_transduc_dom_A_sf"/>
</dbReference>
<dbReference type="EC" id="7.2.2.10" evidence="18"/>
<dbReference type="GO" id="GO:0016887">
    <property type="term" value="F:ATP hydrolysis activity"/>
    <property type="evidence" value="ECO:0007669"/>
    <property type="project" value="InterPro"/>
</dbReference>
<dbReference type="Gene3D" id="1.20.1110.10">
    <property type="entry name" value="Calcium-transporting ATPase, transmembrane domain"/>
    <property type="match status" value="1"/>
</dbReference>
<keyword evidence="12 18" id="KW-1133">Transmembrane helix</keyword>
<dbReference type="SUPFAM" id="SSF81653">
    <property type="entry name" value="Calcium ATPase, transduction domain A"/>
    <property type="match status" value="1"/>
</dbReference>
<feature type="compositionally biased region" description="Polar residues" evidence="19">
    <location>
        <begin position="44"/>
        <end position="54"/>
    </location>
</feature>
<feature type="transmembrane region" description="Helical" evidence="18">
    <location>
        <begin position="226"/>
        <end position="245"/>
    </location>
</feature>
<dbReference type="GO" id="GO:0005388">
    <property type="term" value="F:P-type calcium transporter activity"/>
    <property type="evidence" value="ECO:0007669"/>
    <property type="project" value="UniProtKB-EC"/>
</dbReference>
<evidence type="ECO:0000313" key="24">
    <source>
        <dbReference type="Proteomes" id="UP001278766"/>
    </source>
</evidence>
<evidence type="ECO:0000256" key="4">
    <source>
        <dbReference type="ARBA" id="ARBA00022568"/>
    </source>
</evidence>
<dbReference type="RefSeq" id="XP_062654398.1">
    <property type="nucleotide sequence ID" value="XM_062804816.1"/>
</dbReference>
<keyword evidence="9 18" id="KW-0067">ATP-binding</keyword>
<dbReference type="NCBIfam" id="TIGR01494">
    <property type="entry name" value="ATPase_P-type"/>
    <property type="match status" value="2"/>
</dbReference>
<feature type="compositionally biased region" description="Low complexity" evidence="19">
    <location>
        <begin position="1207"/>
        <end position="1217"/>
    </location>
</feature>
<protein>
    <recommendedName>
        <fullName evidence="18">Calcium-transporting ATPase</fullName>
        <ecNumber evidence="18">7.2.2.10</ecNumber>
    </recommendedName>
</protein>
<comment type="similarity">
    <text evidence="15 18">Belongs to the cation transport ATPase (P-type) (TC 3.A.3) family.</text>
</comment>
<evidence type="ECO:0000313" key="23">
    <source>
        <dbReference type="EMBL" id="KAK3290884.1"/>
    </source>
</evidence>
<dbReference type="InterPro" id="IPR036412">
    <property type="entry name" value="HAD-like_sf"/>
</dbReference>
<keyword evidence="14 18" id="KW-0472">Membrane</keyword>
<evidence type="ECO:0000256" key="3">
    <source>
        <dbReference type="ARBA" id="ARBA00022554"/>
    </source>
</evidence>
<evidence type="ECO:0000256" key="10">
    <source>
        <dbReference type="ARBA" id="ARBA00022842"/>
    </source>
</evidence>
<evidence type="ECO:0000256" key="11">
    <source>
        <dbReference type="ARBA" id="ARBA00022967"/>
    </source>
</evidence>
<dbReference type="SUPFAM" id="SSF81660">
    <property type="entry name" value="Metal cation-transporting ATPase, ATP-binding domain N"/>
    <property type="match status" value="1"/>
</dbReference>
<dbReference type="InterPro" id="IPR059000">
    <property type="entry name" value="ATPase_P-type_domA"/>
</dbReference>
<feature type="transmembrane region" description="Helical" evidence="18">
    <location>
        <begin position="193"/>
        <end position="214"/>
    </location>
</feature>
<dbReference type="Pfam" id="PF08282">
    <property type="entry name" value="Hydrolase_3"/>
    <property type="match status" value="1"/>
</dbReference>
<dbReference type="Gene3D" id="3.40.50.1000">
    <property type="entry name" value="HAD superfamily/HAD-like"/>
    <property type="match status" value="1"/>
</dbReference>
<evidence type="ECO:0000256" key="14">
    <source>
        <dbReference type="ARBA" id="ARBA00023136"/>
    </source>
</evidence>
<keyword evidence="10" id="KW-0460">Magnesium</keyword>
<feature type="domain" description="P-type ATPase A" evidence="20">
    <location>
        <begin position="263"/>
        <end position="385"/>
    </location>
</feature>
<dbReference type="InterPro" id="IPR018303">
    <property type="entry name" value="ATPase_P-typ_P_site"/>
</dbReference>
<feature type="compositionally biased region" description="Basic residues" evidence="19">
    <location>
        <begin position="1181"/>
        <end position="1191"/>
    </location>
</feature>
<comment type="function">
    <text evidence="17">This magnesium-dependent enzyme catalyzes the hydrolysis of ATP coupled with the transport of calcium. Transports the calcium to the vacuole and participates in the control of the cytosolic free calcium.</text>
</comment>
<name>A0AAE0LN90_9PEZI</name>
<evidence type="ECO:0000256" key="2">
    <source>
        <dbReference type="ARBA" id="ARBA00022448"/>
    </source>
</evidence>
<keyword evidence="5 18" id="KW-0812">Transmembrane</keyword>
<comment type="subcellular location">
    <subcellularLocation>
        <location evidence="18">Membrane</location>
        <topology evidence="18">Multi-pass membrane protein</topology>
    </subcellularLocation>
    <subcellularLocation>
        <location evidence="1">Vacuole membrane</location>
        <topology evidence="1">Multi-pass membrane protein</topology>
    </subcellularLocation>
</comment>
<reference evidence="23" key="2">
    <citation type="submission" date="2023-06" db="EMBL/GenBank/DDBJ databases">
        <authorList>
            <consortium name="Lawrence Berkeley National Laboratory"/>
            <person name="Haridas S."/>
            <person name="Hensen N."/>
            <person name="Bonometti L."/>
            <person name="Westerberg I."/>
            <person name="Brannstrom I.O."/>
            <person name="Guillou S."/>
            <person name="Cros-Aarteil S."/>
            <person name="Calhoun S."/>
            <person name="Kuo A."/>
            <person name="Mondo S."/>
            <person name="Pangilinan J."/>
            <person name="Riley R."/>
            <person name="Labutti K."/>
            <person name="Andreopoulos B."/>
            <person name="Lipzen A."/>
            <person name="Chen C."/>
            <person name="Yanf M."/>
            <person name="Daum C."/>
            <person name="Ng V."/>
            <person name="Clum A."/>
            <person name="Steindorff A."/>
            <person name="Ohm R."/>
            <person name="Martin F."/>
            <person name="Silar P."/>
            <person name="Natvig D."/>
            <person name="Lalanne C."/>
            <person name="Gautier V."/>
            <person name="Ament-Velasquez S.L."/>
            <person name="Kruys A."/>
            <person name="Hutchinson M.I."/>
            <person name="Powell A.J."/>
            <person name="Barry K."/>
            <person name="Miller A.N."/>
            <person name="Grigoriev I.V."/>
            <person name="Debuchy R."/>
            <person name="Gladieux P."/>
            <person name="Thoren M.H."/>
            <person name="Johannesson H."/>
        </authorList>
    </citation>
    <scope>NUCLEOTIDE SEQUENCE</scope>
    <source>
        <strain evidence="23">CBS 168.71</strain>
    </source>
</reference>
<dbReference type="Gene3D" id="3.40.1110.10">
    <property type="entry name" value="Calcium-transporting ATPase, cytoplasmic domain N"/>
    <property type="match status" value="1"/>
</dbReference>
<comment type="function">
    <text evidence="18">Catalyzes the hydrolysis of ATP coupled with the transport of calcium.</text>
</comment>